<gene>
    <name evidence="4" type="ORF">JKF63_05925</name>
</gene>
<dbReference type="KEGG" id="phet:94291955"/>
<accession>A0A836LDG8</accession>
<proteinExistence type="predicted"/>
<feature type="region of interest" description="Disordered" evidence="3">
    <location>
        <begin position="111"/>
        <end position="195"/>
    </location>
</feature>
<feature type="compositionally biased region" description="Low complexity" evidence="3">
    <location>
        <begin position="804"/>
        <end position="815"/>
    </location>
</feature>
<evidence type="ECO:0000313" key="4">
    <source>
        <dbReference type="EMBL" id="KAG5506422.1"/>
    </source>
</evidence>
<keyword evidence="5" id="KW-1185">Reference proteome</keyword>
<organism evidence="4 5">
    <name type="scientific">Porcisia hertigi</name>
    <dbReference type="NCBI Taxonomy" id="2761500"/>
    <lineage>
        <taxon>Eukaryota</taxon>
        <taxon>Discoba</taxon>
        <taxon>Euglenozoa</taxon>
        <taxon>Kinetoplastea</taxon>
        <taxon>Metakinetoplastina</taxon>
        <taxon>Trypanosomatida</taxon>
        <taxon>Trypanosomatidae</taxon>
        <taxon>Leishmaniinae</taxon>
        <taxon>Porcisia</taxon>
    </lineage>
</organism>
<dbReference type="PANTHER" id="PTHR43215:SF14">
    <property type="entry name" value="RADIAL SPOKE HEAD 1 HOMOLOG"/>
    <property type="match status" value="1"/>
</dbReference>
<dbReference type="Proteomes" id="UP000674318">
    <property type="component" value="Unassembled WGS sequence"/>
</dbReference>
<comment type="caution">
    <text evidence="4">The sequence shown here is derived from an EMBL/GenBank/DDBJ whole genome shotgun (WGS) entry which is preliminary data.</text>
</comment>
<keyword evidence="2" id="KW-0175">Coiled coil</keyword>
<feature type="compositionally biased region" description="Basic and acidic residues" evidence="3">
    <location>
        <begin position="111"/>
        <end position="139"/>
    </location>
</feature>
<feature type="coiled-coil region" evidence="2">
    <location>
        <begin position="380"/>
        <end position="435"/>
    </location>
</feature>
<evidence type="ECO:0000256" key="1">
    <source>
        <dbReference type="ARBA" id="ARBA00022737"/>
    </source>
</evidence>
<dbReference type="GeneID" id="94291955"/>
<evidence type="ECO:0000256" key="3">
    <source>
        <dbReference type="SAM" id="MobiDB-lite"/>
    </source>
</evidence>
<dbReference type="PANTHER" id="PTHR43215">
    <property type="entry name" value="RADIAL SPOKE HEAD 1 HOMOLOG"/>
    <property type="match status" value="1"/>
</dbReference>
<sequence length="961" mass="102471">MPGAPDKILVGPTTYVCLRHKQREYYVPDFINRCDADSPSLLPAEHREHLWRYSVSKEHSNTVFFYNLSTRKSVWVLPIVHRDGRTEALGEGETMRPIYSSSVDDVGVVETPERRRGELSNTGGHDEEKKGKVICERPGADVAGSSSSSLLMRSAAPHQPFSAENGDPRHTPPPTRASLAAKPSLDSPAALPTATRERVHGAVERASEAEAPCNTASLGTMAEGESRRPTLQNRLAAWRARQRGAVSQLGMQQEKTSTAENSTVFTAAKAEIVPQVVEDFSPHAMSPTAPLDFECGSSTVARAEHTGKSTVLPQTLGTLQGDLHVHTPAPEAASPSFAAEAVLHTPVSEPAQSLETPAVTSPAVVGSPTVRERELSKVTARLHREKIAAMQQEIATLECRRRALSVEQAEAENRVRLAQARTAAERARLQEMEQAAHEQAQRRAALAASAAPESCVQDVKEYIEKQRQLQDAAQSTVTDSFADASHIAARLAPAVPRPENLHTSTGGTSREVDCDAGARLTPPHYRAHQVGQVEPTVGGPSAASPGAAVHDHRAAEKNVGGGLSVRAARTTLRVRPASASASAALRRQTHLTYAVPHLCEGRVITYRPSSGFTRQGALNDGTPARGNESSLAHKSLSEPTAPLVLTAKRDGAGTQYKDPAHKHFFRGTWCQDRRDGAGVLSPPTTAVQGGWRDDQLVGPAVVQTRRSKGAVTFVSGQSASGTHALDSGPGEAFSREGGADPSIASYTSGAASGTTRVTGNAVVELDNKALFVGALEEGRVRAPYVLQLGQGDYIEWLGAPASAGRSGGSPSRTSGEVLRHTPAHAASSASASKAGTGECRIRFRNEDTYVGHVSNFQLHGFGHYRFAEDGHSYTGHFKKGWPHGKGLLVFANGDVYRGSFVDGLFDGHGTYLSKVGHYVYEGDWVAGTMNGEGSLAFANGDVWRGTLHNNKRVAGGYTTLA</sequence>
<name>A0A836LDG8_9TRYP</name>
<dbReference type="RefSeq" id="XP_067757584.1">
    <property type="nucleotide sequence ID" value="XM_067901878.1"/>
</dbReference>
<keyword evidence="1" id="KW-0677">Repeat</keyword>
<dbReference type="SMART" id="SM00698">
    <property type="entry name" value="MORN"/>
    <property type="match status" value="4"/>
</dbReference>
<dbReference type="EMBL" id="JAFJZO010000020">
    <property type="protein sequence ID" value="KAG5506422.1"/>
    <property type="molecule type" value="Genomic_DNA"/>
</dbReference>
<feature type="region of interest" description="Disordered" evidence="3">
    <location>
        <begin position="804"/>
        <end position="831"/>
    </location>
</feature>
<evidence type="ECO:0000313" key="5">
    <source>
        <dbReference type="Proteomes" id="UP000674318"/>
    </source>
</evidence>
<dbReference type="InterPro" id="IPR003409">
    <property type="entry name" value="MORN"/>
</dbReference>
<feature type="region of interest" description="Disordered" evidence="3">
    <location>
        <begin position="613"/>
        <end position="635"/>
    </location>
</feature>
<protein>
    <submittedName>
        <fullName evidence="4">Uncharacterized protein</fullName>
    </submittedName>
</protein>
<dbReference type="OrthoDB" id="270720at2759"/>
<dbReference type="SUPFAM" id="SSF82185">
    <property type="entry name" value="Histone H3 K4-specific methyltransferase SET7/9 N-terminal domain"/>
    <property type="match status" value="2"/>
</dbReference>
<dbReference type="AlphaFoldDB" id="A0A836LDG8"/>
<dbReference type="Gene3D" id="2.20.110.10">
    <property type="entry name" value="Histone H3 K4-specific methyltransferase SET7/9 N-terminal domain"/>
    <property type="match status" value="2"/>
</dbReference>
<evidence type="ECO:0000256" key="2">
    <source>
        <dbReference type="SAM" id="Coils"/>
    </source>
</evidence>
<dbReference type="Pfam" id="PF02493">
    <property type="entry name" value="MORN"/>
    <property type="match status" value="3"/>
</dbReference>
<reference evidence="4 5" key="1">
    <citation type="submission" date="2021-02" db="EMBL/GenBank/DDBJ databases">
        <title>Porcisia hertigi Genome sequencing and assembly.</title>
        <authorList>
            <person name="Almutairi H."/>
            <person name="Gatherer D."/>
        </authorList>
    </citation>
    <scope>NUCLEOTIDE SEQUENCE [LARGE SCALE GENOMIC DNA]</scope>
    <source>
        <strain evidence="4 5">C119</strain>
    </source>
</reference>
<feature type="region of interest" description="Disordered" evidence="3">
    <location>
        <begin position="719"/>
        <end position="738"/>
    </location>
</feature>